<organism evidence="1">
    <name type="scientific">Streptomyces sp. NBC_00119</name>
    <dbReference type="NCBI Taxonomy" id="2975659"/>
    <lineage>
        <taxon>Bacteria</taxon>
        <taxon>Bacillati</taxon>
        <taxon>Actinomycetota</taxon>
        <taxon>Actinomycetes</taxon>
        <taxon>Kitasatosporales</taxon>
        <taxon>Streptomycetaceae</taxon>
        <taxon>Streptomyces</taxon>
    </lineage>
</organism>
<evidence type="ECO:0000313" key="1">
    <source>
        <dbReference type="EMBL" id="WTS18058.1"/>
    </source>
</evidence>
<sequence>MTLVSGQVVHNRGESLPMRHYVRNLSDQTLVMVAIELRTPTAPEEGPSS</sequence>
<accession>A0AAU1ULE1</accession>
<reference evidence="1" key="1">
    <citation type="submission" date="2022-10" db="EMBL/GenBank/DDBJ databases">
        <title>The complete genomes of actinobacterial strains from the NBC collection.</title>
        <authorList>
            <person name="Joergensen T.S."/>
            <person name="Alvarez Arevalo M."/>
            <person name="Sterndorff E.B."/>
            <person name="Faurdal D."/>
            <person name="Vuksanovic O."/>
            <person name="Mourched A.-S."/>
            <person name="Charusanti P."/>
            <person name="Shaw S."/>
            <person name="Blin K."/>
            <person name="Weber T."/>
        </authorList>
    </citation>
    <scope>NUCLEOTIDE SEQUENCE</scope>
    <source>
        <strain evidence="1">NBC_00119</strain>
    </source>
</reference>
<dbReference type="AlphaFoldDB" id="A0AAU1ULE1"/>
<proteinExistence type="predicted"/>
<dbReference type="EMBL" id="CP108195">
    <property type="protein sequence ID" value="WTS18058.1"/>
    <property type="molecule type" value="Genomic_DNA"/>
</dbReference>
<name>A0AAU1ULE1_9ACTN</name>
<gene>
    <name evidence="1" type="ORF">OHU69_47950</name>
</gene>
<protein>
    <submittedName>
        <fullName evidence="1">Uncharacterized protein</fullName>
    </submittedName>
</protein>